<keyword evidence="4 8" id="KW-0812">Transmembrane</keyword>
<evidence type="ECO:0000256" key="6">
    <source>
        <dbReference type="ARBA" id="ARBA00023136"/>
    </source>
</evidence>
<feature type="transmembrane region" description="Helical" evidence="8">
    <location>
        <begin position="154"/>
        <end position="174"/>
    </location>
</feature>
<dbReference type="AlphaFoldDB" id="A0A7C4RTJ0"/>
<dbReference type="GO" id="GO:0005886">
    <property type="term" value="C:plasma membrane"/>
    <property type="evidence" value="ECO:0007669"/>
    <property type="project" value="UniProtKB-SubCell"/>
</dbReference>
<feature type="transmembrane region" description="Helical" evidence="8">
    <location>
        <begin position="37"/>
        <end position="56"/>
    </location>
</feature>
<reference evidence="9" key="1">
    <citation type="journal article" date="2020" name="mSystems">
        <title>Genome- and Community-Level Interaction Insights into Carbon Utilization and Element Cycling Functions of Hydrothermarchaeota in Hydrothermal Sediment.</title>
        <authorList>
            <person name="Zhou Z."/>
            <person name="Liu Y."/>
            <person name="Xu W."/>
            <person name="Pan J."/>
            <person name="Luo Z.H."/>
            <person name="Li M."/>
        </authorList>
    </citation>
    <scope>NUCLEOTIDE SEQUENCE [LARGE SCALE GENOMIC DNA]</scope>
    <source>
        <strain evidence="9">SpSt-477</strain>
    </source>
</reference>
<evidence type="ECO:0000256" key="2">
    <source>
        <dbReference type="ARBA" id="ARBA00008488"/>
    </source>
</evidence>
<dbReference type="PANTHER" id="PTHR20855:SF3">
    <property type="entry name" value="LD03007P"/>
    <property type="match status" value="1"/>
</dbReference>
<feature type="transmembrane region" description="Helical" evidence="8">
    <location>
        <begin position="101"/>
        <end position="123"/>
    </location>
</feature>
<dbReference type="NCBIfam" id="TIGR01065">
    <property type="entry name" value="hlyIII"/>
    <property type="match status" value="1"/>
</dbReference>
<evidence type="ECO:0000256" key="1">
    <source>
        <dbReference type="ARBA" id="ARBA00004651"/>
    </source>
</evidence>
<accession>A0A7C4RTJ0</accession>
<dbReference type="Pfam" id="PF03006">
    <property type="entry name" value="HlyIII"/>
    <property type="match status" value="1"/>
</dbReference>
<organism evidence="9">
    <name type="scientific">Desulfatirhabdium butyrativorans</name>
    <dbReference type="NCBI Taxonomy" id="340467"/>
    <lineage>
        <taxon>Bacteria</taxon>
        <taxon>Pseudomonadati</taxon>
        <taxon>Thermodesulfobacteriota</taxon>
        <taxon>Desulfobacteria</taxon>
        <taxon>Desulfobacterales</taxon>
        <taxon>Desulfatirhabdiaceae</taxon>
        <taxon>Desulfatirhabdium</taxon>
    </lineage>
</organism>
<dbReference type="GO" id="GO:0046872">
    <property type="term" value="F:metal ion binding"/>
    <property type="evidence" value="ECO:0007669"/>
    <property type="project" value="UniProtKB-KW"/>
</dbReference>
<evidence type="ECO:0000256" key="3">
    <source>
        <dbReference type="ARBA" id="ARBA00022475"/>
    </source>
</evidence>
<gene>
    <name evidence="9" type="ORF">ENS29_13145</name>
</gene>
<dbReference type="PANTHER" id="PTHR20855">
    <property type="entry name" value="ADIPOR/PROGESTIN RECEPTOR-RELATED"/>
    <property type="match status" value="1"/>
</dbReference>
<dbReference type="InterPro" id="IPR005744">
    <property type="entry name" value="Hy-lIII"/>
</dbReference>
<keyword evidence="7" id="KW-0479">Metal-binding</keyword>
<proteinExistence type="inferred from homology"/>
<evidence type="ECO:0000256" key="4">
    <source>
        <dbReference type="ARBA" id="ARBA00022692"/>
    </source>
</evidence>
<evidence type="ECO:0000256" key="5">
    <source>
        <dbReference type="ARBA" id="ARBA00022989"/>
    </source>
</evidence>
<dbReference type="InterPro" id="IPR004254">
    <property type="entry name" value="AdipoR/HlyIII-related"/>
</dbReference>
<keyword evidence="6 8" id="KW-0472">Membrane</keyword>
<name>A0A7C4RTJ0_9BACT</name>
<feature type="transmembrane region" description="Helical" evidence="8">
    <location>
        <begin position="189"/>
        <end position="209"/>
    </location>
</feature>
<feature type="transmembrane region" description="Helical" evidence="8">
    <location>
        <begin position="129"/>
        <end position="147"/>
    </location>
</feature>
<comment type="caution">
    <text evidence="9">The sequence shown here is derived from an EMBL/GenBank/DDBJ whole genome shotgun (WGS) entry which is preliminary data.</text>
</comment>
<protein>
    <submittedName>
        <fullName evidence="9">Hemolysin III family protein</fullName>
    </submittedName>
</protein>
<evidence type="ECO:0000256" key="7">
    <source>
        <dbReference type="PIRSR" id="PIRSR604254-1"/>
    </source>
</evidence>
<keyword evidence="7" id="KW-0862">Zinc</keyword>
<comment type="similarity">
    <text evidence="2">Belongs to the UPF0073 (Hly-III) family.</text>
</comment>
<dbReference type="EMBL" id="DSUH01000302">
    <property type="protein sequence ID" value="HGU33782.1"/>
    <property type="molecule type" value="Genomic_DNA"/>
</dbReference>
<feature type="binding site" evidence="7">
    <location>
        <position position="187"/>
    </location>
    <ligand>
        <name>Zn(2+)</name>
        <dbReference type="ChEBI" id="CHEBI:29105"/>
    </ligand>
</feature>
<feature type="binding site" evidence="7">
    <location>
        <position position="58"/>
    </location>
    <ligand>
        <name>Zn(2+)</name>
        <dbReference type="ChEBI" id="CHEBI:29105"/>
    </ligand>
</feature>
<evidence type="ECO:0000313" key="9">
    <source>
        <dbReference type="EMBL" id="HGU33782.1"/>
    </source>
</evidence>
<dbReference type="GO" id="GO:0140911">
    <property type="term" value="F:pore-forming activity"/>
    <property type="evidence" value="ECO:0007669"/>
    <property type="project" value="InterPro"/>
</dbReference>
<evidence type="ECO:0000256" key="8">
    <source>
        <dbReference type="SAM" id="Phobius"/>
    </source>
</evidence>
<feature type="transmembrane region" description="Helical" evidence="8">
    <location>
        <begin position="6"/>
        <end position="25"/>
    </location>
</feature>
<feature type="transmembrane region" description="Helical" evidence="8">
    <location>
        <begin position="76"/>
        <end position="94"/>
    </location>
</feature>
<sequence>MKDPVSGLTHLAGALASIVGTLILLRQAERYGTPWKAGSFGVFGVSLFLLYAASAGYHLLDLSERVNRRLRTFDHMMIYVLIAGTYTPVCLVALSGMLRWILFVVIWGCALAGILTQSLWFNAPRWLSTSYYIVMGWLGIIAIYPLWKAIGTKGIVWMLSGGLFYTIGGIIYALKIPRTPWKGFGFHEIFHLFVLCGSFCHYWMVLVYISAV</sequence>
<keyword evidence="3" id="KW-1003">Cell membrane</keyword>
<keyword evidence="5 8" id="KW-1133">Transmembrane helix</keyword>
<comment type="subcellular location">
    <subcellularLocation>
        <location evidence="1">Cell membrane</location>
        <topology evidence="1">Multi-pass membrane protein</topology>
    </subcellularLocation>
</comment>
<feature type="binding site" evidence="7">
    <location>
        <position position="191"/>
    </location>
    <ligand>
        <name>Zn(2+)</name>
        <dbReference type="ChEBI" id="CHEBI:29105"/>
    </ligand>
</feature>